<feature type="domain" description="H15" evidence="1">
    <location>
        <begin position="44"/>
        <end position="113"/>
    </location>
</feature>
<dbReference type="InterPro" id="IPR005818">
    <property type="entry name" value="Histone_H1/H5_H15"/>
</dbReference>
<dbReference type="GO" id="GO:0000786">
    <property type="term" value="C:nucleosome"/>
    <property type="evidence" value="ECO:0007669"/>
    <property type="project" value="InterPro"/>
</dbReference>
<dbReference type="Pfam" id="PF00538">
    <property type="entry name" value="Linker_histone"/>
    <property type="match status" value="1"/>
</dbReference>
<keyword evidence="3" id="KW-1185">Reference proteome</keyword>
<dbReference type="PROSITE" id="PS51504">
    <property type="entry name" value="H15"/>
    <property type="match status" value="1"/>
</dbReference>
<reference evidence="2" key="1">
    <citation type="submission" date="2023-03" db="EMBL/GenBank/DDBJ databases">
        <title>Chromosome-level genomes of two armyworms, Mythimna separata and Mythimna loreyi, provide insights into the biosynthesis and reception of sex pheromones.</title>
        <authorList>
            <person name="Zhao H."/>
        </authorList>
    </citation>
    <scope>NUCLEOTIDE SEQUENCE</scope>
    <source>
        <strain evidence="2">BeijingLab</strain>
        <tissue evidence="2">Pupa</tissue>
    </source>
</reference>
<gene>
    <name evidence="2" type="ORF">PYW07_015296</name>
</gene>
<dbReference type="AlphaFoldDB" id="A0AAD7YZS2"/>
<comment type="caution">
    <text evidence="2">The sequence shown here is derived from an EMBL/GenBank/DDBJ whole genome shotgun (WGS) entry which is preliminary data.</text>
</comment>
<evidence type="ECO:0000313" key="2">
    <source>
        <dbReference type="EMBL" id="KAJ8732697.1"/>
    </source>
</evidence>
<dbReference type="Gene3D" id="1.10.10.10">
    <property type="entry name" value="Winged helix-like DNA-binding domain superfamily/Winged helix DNA-binding domain"/>
    <property type="match status" value="1"/>
</dbReference>
<name>A0AAD7YZS2_MYTSE</name>
<dbReference type="EMBL" id="JARGEI010000004">
    <property type="protein sequence ID" value="KAJ8732697.1"/>
    <property type="molecule type" value="Genomic_DNA"/>
</dbReference>
<protein>
    <recommendedName>
        <fullName evidence="1">H15 domain-containing protein</fullName>
    </recommendedName>
</protein>
<dbReference type="Proteomes" id="UP001231518">
    <property type="component" value="Chromosome 6"/>
</dbReference>
<proteinExistence type="predicted"/>
<dbReference type="SUPFAM" id="SSF46785">
    <property type="entry name" value="Winged helix' DNA-binding domain"/>
    <property type="match status" value="1"/>
</dbReference>
<dbReference type="InterPro" id="IPR036388">
    <property type="entry name" value="WH-like_DNA-bd_sf"/>
</dbReference>
<evidence type="ECO:0000313" key="3">
    <source>
        <dbReference type="Proteomes" id="UP001231518"/>
    </source>
</evidence>
<accession>A0AAD7YZS2</accession>
<sequence length="157" mass="18378">MAPKNSRQHGAFTPGKEPWVSFFFKSLKRRPCLLVKMAKGTPNPNVNTGEMVLTAIKKLMKNTGWTARTIIKFIRMEFQVSDPKISRKVSRALKRGVRLGLLQLEQGRYRLNEMSRLARSVTLRQQRQRRLQRVLRVRSRTPSPSSRLENFRLRARF</sequence>
<dbReference type="GO" id="GO:0006334">
    <property type="term" value="P:nucleosome assembly"/>
    <property type="evidence" value="ECO:0007669"/>
    <property type="project" value="InterPro"/>
</dbReference>
<dbReference type="GO" id="GO:0003677">
    <property type="term" value="F:DNA binding"/>
    <property type="evidence" value="ECO:0007669"/>
    <property type="project" value="InterPro"/>
</dbReference>
<evidence type="ECO:0000259" key="1">
    <source>
        <dbReference type="PROSITE" id="PS51504"/>
    </source>
</evidence>
<organism evidence="2 3">
    <name type="scientific">Mythimna separata</name>
    <name type="common">Oriental armyworm</name>
    <name type="synonym">Pseudaletia separata</name>
    <dbReference type="NCBI Taxonomy" id="271217"/>
    <lineage>
        <taxon>Eukaryota</taxon>
        <taxon>Metazoa</taxon>
        <taxon>Ecdysozoa</taxon>
        <taxon>Arthropoda</taxon>
        <taxon>Hexapoda</taxon>
        <taxon>Insecta</taxon>
        <taxon>Pterygota</taxon>
        <taxon>Neoptera</taxon>
        <taxon>Endopterygota</taxon>
        <taxon>Lepidoptera</taxon>
        <taxon>Glossata</taxon>
        <taxon>Ditrysia</taxon>
        <taxon>Noctuoidea</taxon>
        <taxon>Noctuidae</taxon>
        <taxon>Noctuinae</taxon>
        <taxon>Hadenini</taxon>
        <taxon>Mythimna</taxon>
    </lineage>
</organism>
<dbReference type="InterPro" id="IPR036390">
    <property type="entry name" value="WH_DNA-bd_sf"/>
</dbReference>